<proteinExistence type="predicted"/>
<dbReference type="EMBL" id="KZ308583">
    <property type="protein sequence ID" value="KAG8231906.1"/>
    <property type="molecule type" value="Genomic_DNA"/>
</dbReference>
<dbReference type="PANTHER" id="PTHR11477">
    <property type="entry name" value="TRANSCRIPTION FACTOR S-II ZINC FINGER DOMAIN-CONTAINING PROTEIN"/>
    <property type="match status" value="1"/>
</dbReference>
<evidence type="ECO:0000259" key="5">
    <source>
        <dbReference type="PROSITE" id="PS51321"/>
    </source>
</evidence>
<dbReference type="Gene3D" id="1.10.472.30">
    <property type="entry name" value="Transcription elongation factor S-II, central domain"/>
    <property type="match status" value="1"/>
</dbReference>
<dbReference type="InterPro" id="IPR036575">
    <property type="entry name" value="TFIIS_cen_dom_sf"/>
</dbReference>
<evidence type="ECO:0000313" key="6">
    <source>
        <dbReference type="EMBL" id="KAG8231906.1"/>
    </source>
</evidence>
<dbReference type="GO" id="GO:0008270">
    <property type="term" value="F:zinc ion binding"/>
    <property type="evidence" value="ECO:0007669"/>
    <property type="project" value="UniProtKB-KW"/>
</dbReference>
<keyword evidence="3" id="KW-0862">Zinc</keyword>
<dbReference type="SUPFAM" id="SSF46942">
    <property type="entry name" value="Elongation factor TFIIS domain 2"/>
    <property type="match status" value="1"/>
</dbReference>
<dbReference type="Proteomes" id="UP000792457">
    <property type="component" value="Unassembled WGS sequence"/>
</dbReference>
<gene>
    <name evidence="6" type="ORF">J437_LFUL011375</name>
</gene>
<dbReference type="InterPro" id="IPR003618">
    <property type="entry name" value="TFIIS_cen_dom"/>
</dbReference>
<dbReference type="PROSITE" id="PS51321">
    <property type="entry name" value="TFIIS_CENTRAL"/>
    <property type="match status" value="2"/>
</dbReference>
<keyword evidence="4" id="KW-0539">Nucleus</keyword>
<keyword evidence="7" id="KW-1185">Reference proteome</keyword>
<comment type="caution">
    <text evidence="6">The sequence shown here is derived from an EMBL/GenBank/DDBJ whole genome shotgun (WGS) entry which is preliminary data.</text>
</comment>
<dbReference type="Pfam" id="PF07500">
    <property type="entry name" value="TFIIS_M"/>
    <property type="match status" value="1"/>
</dbReference>
<feature type="domain" description="TFIIS central" evidence="5">
    <location>
        <begin position="113"/>
        <end position="213"/>
    </location>
</feature>
<accession>A0A8K0P348</accession>
<keyword evidence="1" id="KW-0479">Metal-binding</keyword>
<evidence type="ECO:0000256" key="4">
    <source>
        <dbReference type="ARBA" id="ARBA00023242"/>
    </source>
</evidence>
<evidence type="ECO:0000256" key="2">
    <source>
        <dbReference type="ARBA" id="ARBA00022771"/>
    </source>
</evidence>
<keyword evidence="2" id="KW-0863">Zinc-finger</keyword>
<organism evidence="6 7">
    <name type="scientific">Ladona fulva</name>
    <name type="common">Scarce chaser dragonfly</name>
    <name type="synonym">Libellula fulva</name>
    <dbReference type="NCBI Taxonomy" id="123851"/>
    <lineage>
        <taxon>Eukaryota</taxon>
        <taxon>Metazoa</taxon>
        <taxon>Ecdysozoa</taxon>
        <taxon>Arthropoda</taxon>
        <taxon>Hexapoda</taxon>
        <taxon>Insecta</taxon>
        <taxon>Pterygota</taxon>
        <taxon>Palaeoptera</taxon>
        <taxon>Odonata</taxon>
        <taxon>Epiprocta</taxon>
        <taxon>Anisoptera</taxon>
        <taxon>Libelluloidea</taxon>
        <taxon>Libellulidae</taxon>
        <taxon>Ladona</taxon>
    </lineage>
</organism>
<evidence type="ECO:0000256" key="1">
    <source>
        <dbReference type="ARBA" id="ARBA00022723"/>
    </source>
</evidence>
<dbReference type="Gene3D" id="2.20.25.10">
    <property type="match status" value="1"/>
</dbReference>
<dbReference type="OrthoDB" id="44867at2759"/>
<dbReference type="SMART" id="SM00510">
    <property type="entry name" value="TFS2M"/>
    <property type="match status" value="1"/>
</dbReference>
<dbReference type="GO" id="GO:0006351">
    <property type="term" value="P:DNA-templated transcription"/>
    <property type="evidence" value="ECO:0007669"/>
    <property type="project" value="InterPro"/>
</dbReference>
<dbReference type="AlphaFoldDB" id="A0A8K0P348"/>
<dbReference type="GO" id="GO:0005634">
    <property type="term" value="C:nucleus"/>
    <property type="evidence" value="ECO:0007669"/>
    <property type="project" value="TreeGrafter"/>
</dbReference>
<reference evidence="6" key="1">
    <citation type="submission" date="2013-04" db="EMBL/GenBank/DDBJ databases">
        <authorList>
            <person name="Qu J."/>
            <person name="Murali S.C."/>
            <person name="Bandaranaike D."/>
            <person name="Bellair M."/>
            <person name="Blankenburg K."/>
            <person name="Chao H."/>
            <person name="Dinh H."/>
            <person name="Doddapaneni H."/>
            <person name="Downs B."/>
            <person name="Dugan-Rocha S."/>
            <person name="Elkadiri S."/>
            <person name="Gnanaolivu R.D."/>
            <person name="Hernandez B."/>
            <person name="Javaid M."/>
            <person name="Jayaseelan J.C."/>
            <person name="Lee S."/>
            <person name="Li M."/>
            <person name="Ming W."/>
            <person name="Munidasa M."/>
            <person name="Muniz J."/>
            <person name="Nguyen L."/>
            <person name="Ongeri F."/>
            <person name="Osuji N."/>
            <person name="Pu L.-L."/>
            <person name="Puazo M."/>
            <person name="Qu C."/>
            <person name="Quiroz J."/>
            <person name="Raj R."/>
            <person name="Weissenberger G."/>
            <person name="Xin Y."/>
            <person name="Zou X."/>
            <person name="Han Y."/>
            <person name="Richards S."/>
            <person name="Worley K."/>
            <person name="Muzny D."/>
            <person name="Gibbs R."/>
        </authorList>
    </citation>
    <scope>NUCLEOTIDE SEQUENCE</scope>
    <source>
        <strain evidence="6">Sampled in the wild</strain>
    </source>
</reference>
<evidence type="ECO:0000256" key="3">
    <source>
        <dbReference type="ARBA" id="ARBA00022833"/>
    </source>
</evidence>
<evidence type="ECO:0000313" key="7">
    <source>
        <dbReference type="Proteomes" id="UP000792457"/>
    </source>
</evidence>
<reference evidence="6" key="2">
    <citation type="submission" date="2017-10" db="EMBL/GenBank/DDBJ databases">
        <title>Ladona fulva Genome sequencing and assembly.</title>
        <authorList>
            <person name="Murali S."/>
            <person name="Richards S."/>
            <person name="Bandaranaike D."/>
            <person name="Bellair M."/>
            <person name="Blankenburg K."/>
            <person name="Chao H."/>
            <person name="Dinh H."/>
            <person name="Doddapaneni H."/>
            <person name="Dugan-Rocha S."/>
            <person name="Elkadiri S."/>
            <person name="Gnanaolivu R."/>
            <person name="Hernandez B."/>
            <person name="Skinner E."/>
            <person name="Javaid M."/>
            <person name="Lee S."/>
            <person name="Li M."/>
            <person name="Ming W."/>
            <person name="Munidasa M."/>
            <person name="Muniz J."/>
            <person name="Nguyen L."/>
            <person name="Hughes D."/>
            <person name="Osuji N."/>
            <person name="Pu L.-L."/>
            <person name="Puazo M."/>
            <person name="Qu C."/>
            <person name="Quiroz J."/>
            <person name="Raj R."/>
            <person name="Weissenberger G."/>
            <person name="Xin Y."/>
            <person name="Zou X."/>
            <person name="Han Y."/>
            <person name="Worley K."/>
            <person name="Muzny D."/>
            <person name="Gibbs R."/>
        </authorList>
    </citation>
    <scope>NUCLEOTIDE SEQUENCE</scope>
    <source>
        <strain evidence="6">Sampled in the wild</strain>
    </source>
</reference>
<protein>
    <recommendedName>
        <fullName evidence="5">TFIIS central domain-containing protein</fullName>
    </recommendedName>
</protein>
<feature type="domain" description="TFIIS central" evidence="5">
    <location>
        <begin position="1"/>
        <end position="29"/>
    </location>
</feature>
<sequence length="213" mass="23696">MASDEMKALRDKFKKEAINDAQLATVQGTKTSLLKCAKCKKRNCTYSQDLFDCDPPLAPSSTLSSTLPADPFKTNSHLDPSVSSLPADLFMQFSSNACLFCVMLLYDLVYHILRADSNFSIHVSDIPEGCHDPEELAEELEECIFTEMRGTDNRYKNRVRSRVANLKDGKNPALRLNFLGGALAPQRLAVMTAEEWVKMAGGMLVKLRPAQKC</sequence>
<dbReference type="PANTHER" id="PTHR11477:SF0">
    <property type="entry name" value="IP08861P-RELATED"/>
    <property type="match status" value="1"/>
</dbReference>
<name>A0A8K0P348_LADFU</name>